<comment type="catalytic activity">
    <reaction evidence="8">
        <text>Fe(2+)(in) = Fe(2+)(out)</text>
        <dbReference type="Rhea" id="RHEA:28486"/>
        <dbReference type="ChEBI" id="CHEBI:29033"/>
    </reaction>
    <physiologicalReaction direction="left-to-right" evidence="8">
        <dbReference type="Rhea" id="RHEA:28487"/>
    </physiologicalReaction>
</comment>
<reference evidence="10 11" key="1">
    <citation type="submission" date="2017-09" db="EMBL/GenBank/DDBJ databases">
        <title>WGS assembly of Aquilegia coerulea Goldsmith.</title>
        <authorList>
            <person name="Hodges S."/>
            <person name="Kramer E."/>
            <person name="Nordborg M."/>
            <person name="Tomkins J."/>
            <person name="Borevitz J."/>
            <person name="Derieg N."/>
            <person name="Yan J."/>
            <person name="Mihaltcheva S."/>
            <person name="Hayes R.D."/>
            <person name="Rokhsar D."/>
        </authorList>
    </citation>
    <scope>NUCLEOTIDE SEQUENCE [LARGE SCALE GENOMIC DNA]</scope>
    <source>
        <strain evidence="11">cv. Goldsmith</strain>
    </source>
</reference>
<gene>
    <name evidence="10" type="ORF">AQUCO_00700966v1</name>
</gene>
<dbReference type="GO" id="GO:0030026">
    <property type="term" value="P:intracellular manganese ion homeostasis"/>
    <property type="evidence" value="ECO:0007669"/>
    <property type="project" value="InterPro"/>
</dbReference>
<feature type="transmembrane region" description="Helical" evidence="9">
    <location>
        <begin position="191"/>
        <end position="213"/>
    </location>
</feature>
<keyword evidence="9" id="KW-0406">Ion transport</keyword>
<evidence type="ECO:0000313" key="11">
    <source>
        <dbReference type="Proteomes" id="UP000230069"/>
    </source>
</evidence>
<dbReference type="EMBL" id="KZ305024">
    <property type="protein sequence ID" value="PIA56963.1"/>
    <property type="molecule type" value="Genomic_DNA"/>
</dbReference>
<keyword evidence="3" id="KW-0410">Iron transport</keyword>
<sequence length="256" mass="27025">MASNTLETCVEHKLTIEDDQRGLHQVQRGQWLRAAILGSNDGLLSTTSLMLGMAAAKEDKWAMMLAGIAAAVAGACSMAVGEYVSVATQRDIEEISNVKNPGSRRSIASSPGKSPIMRGVSPARRSLCMSPRRTPIMKVISEEARQMVTDDGYEALPSPLKASGASALSFLCGAIIPLLSAMFFNDHKARIAALVLVSSIALAMFGGIGAHLGGSPVRISALRVLIGGWIAMGISYGLLKPFDKETKKEEGPEKAG</sequence>
<dbReference type="AlphaFoldDB" id="A0A2G5EMJ0"/>
<comment type="subcellular location">
    <subcellularLocation>
        <location evidence="1 9">Vacuole membrane</location>
        <topology evidence="1 9">Multi-pass membrane protein</topology>
    </subcellularLocation>
</comment>
<evidence type="ECO:0000256" key="6">
    <source>
        <dbReference type="ARBA" id="ARBA00022989"/>
    </source>
</evidence>
<feature type="transmembrane region" description="Helical" evidence="9">
    <location>
        <begin position="61"/>
        <end position="80"/>
    </location>
</feature>
<name>A0A2G5EMJ0_AQUCA</name>
<dbReference type="Proteomes" id="UP000230069">
    <property type="component" value="Unassembled WGS sequence"/>
</dbReference>
<dbReference type="PANTHER" id="PTHR31851">
    <property type="entry name" value="FE(2+)/MN(2+) TRANSPORTER PCL1"/>
    <property type="match status" value="1"/>
</dbReference>
<evidence type="ECO:0000313" key="10">
    <source>
        <dbReference type="EMBL" id="PIA56963.1"/>
    </source>
</evidence>
<dbReference type="GO" id="GO:0140315">
    <property type="term" value="F:iron ion sequestering activity"/>
    <property type="evidence" value="ECO:0007669"/>
    <property type="project" value="UniProtKB-UniRule"/>
</dbReference>
<comment type="function">
    <text evidence="9">Vacuolar Fe(2+) uptake transporter.</text>
</comment>
<keyword evidence="3" id="KW-0408">Iron</keyword>
<evidence type="ECO:0000256" key="4">
    <source>
        <dbReference type="ARBA" id="ARBA00022554"/>
    </source>
</evidence>
<evidence type="ECO:0000256" key="2">
    <source>
        <dbReference type="ARBA" id="ARBA00007049"/>
    </source>
</evidence>
<keyword evidence="9" id="KW-0813">Transport</keyword>
<evidence type="ECO:0000256" key="7">
    <source>
        <dbReference type="ARBA" id="ARBA00023136"/>
    </source>
</evidence>
<dbReference type="GO" id="GO:0005384">
    <property type="term" value="F:manganese ion transmembrane transporter activity"/>
    <property type="evidence" value="ECO:0007669"/>
    <property type="project" value="InterPro"/>
</dbReference>
<keyword evidence="7 9" id="KW-0472">Membrane</keyword>
<evidence type="ECO:0000256" key="9">
    <source>
        <dbReference type="RuleBase" id="RU369115"/>
    </source>
</evidence>
<dbReference type="InterPro" id="IPR008217">
    <property type="entry name" value="Ccc1_fam"/>
</dbReference>
<dbReference type="InParanoid" id="A0A2G5EMJ0"/>
<feature type="transmembrane region" description="Helical" evidence="9">
    <location>
        <begin position="219"/>
        <end position="239"/>
    </location>
</feature>
<comment type="similarity">
    <text evidence="2 9">Belongs to the CCC1 family.</text>
</comment>
<protein>
    <recommendedName>
        <fullName evidence="9">Vacuolar iron transporter</fullName>
    </recommendedName>
</protein>
<feature type="transmembrane region" description="Helical" evidence="9">
    <location>
        <begin position="165"/>
        <end position="184"/>
    </location>
</feature>
<evidence type="ECO:0000256" key="3">
    <source>
        <dbReference type="ARBA" id="ARBA00022496"/>
    </source>
</evidence>
<dbReference type="GO" id="GO:0005381">
    <property type="term" value="F:iron ion transmembrane transporter activity"/>
    <property type="evidence" value="ECO:0007669"/>
    <property type="project" value="UniProtKB-UniRule"/>
</dbReference>
<dbReference type="OrthoDB" id="73465at2759"/>
<comment type="caution">
    <text evidence="9">Lacks conserved residue(s) required for the propagation of feature annotation.</text>
</comment>
<accession>A0A2G5EMJ0</accession>
<dbReference type="Pfam" id="PF01988">
    <property type="entry name" value="VIT1"/>
    <property type="match status" value="1"/>
</dbReference>
<evidence type="ECO:0000256" key="5">
    <source>
        <dbReference type="ARBA" id="ARBA00022692"/>
    </source>
</evidence>
<dbReference type="GO" id="GO:0005774">
    <property type="term" value="C:vacuolar membrane"/>
    <property type="evidence" value="ECO:0007669"/>
    <property type="project" value="UniProtKB-SubCell"/>
</dbReference>
<keyword evidence="6 9" id="KW-1133">Transmembrane helix</keyword>
<keyword evidence="11" id="KW-1185">Reference proteome</keyword>
<dbReference type="STRING" id="218851.A0A2G5EMJ0"/>
<proteinExistence type="inferred from homology"/>
<evidence type="ECO:0000256" key="1">
    <source>
        <dbReference type="ARBA" id="ARBA00004128"/>
    </source>
</evidence>
<keyword evidence="5 9" id="KW-0812">Transmembrane</keyword>
<keyword evidence="4 9" id="KW-0926">Vacuole</keyword>
<organism evidence="10 11">
    <name type="scientific">Aquilegia coerulea</name>
    <name type="common">Rocky mountain columbine</name>
    <dbReference type="NCBI Taxonomy" id="218851"/>
    <lineage>
        <taxon>Eukaryota</taxon>
        <taxon>Viridiplantae</taxon>
        <taxon>Streptophyta</taxon>
        <taxon>Embryophyta</taxon>
        <taxon>Tracheophyta</taxon>
        <taxon>Spermatophyta</taxon>
        <taxon>Magnoliopsida</taxon>
        <taxon>Ranunculales</taxon>
        <taxon>Ranunculaceae</taxon>
        <taxon>Thalictroideae</taxon>
        <taxon>Aquilegia</taxon>
    </lineage>
</organism>
<evidence type="ECO:0000256" key="8">
    <source>
        <dbReference type="ARBA" id="ARBA00044464"/>
    </source>
</evidence>